<reference evidence="2 3" key="2">
    <citation type="journal article" date="2016" name="Genome Announc.">
        <title>Genome Sequence of a Gram-Positive Diazotroph, Paenibacillus durus Type Strain ATCC 35681.</title>
        <authorList>
            <person name="Halim M.A."/>
            <person name="Rahman A.Y."/>
            <person name="Sim K.S."/>
            <person name="Yam H.C."/>
            <person name="Rahim A.A."/>
            <person name="Ghazali A.H."/>
            <person name="Najimudin N."/>
        </authorList>
    </citation>
    <scope>NUCLEOTIDE SEQUENCE [LARGE SCALE GENOMIC DNA]</scope>
    <source>
        <strain evidence="2 3">ATCC 35681</strain>
    </source>
</reference>
<gene>
    <name evidence="2" type="ORF">VK70_19360</name>
</gene>
<dbReference type="RefSeq" id="WP_025699418.1">
    <property type="nucleotide sequence ID" value="NZ_ASQQ01000674.1"/>
</dbReference>
<dbReference type="EMBL" id="CP011114">
    <property type="protein sequence ID" value="AKG36436.1"/>
    <property type="molecule type" value="Genomic_DNA"/>
</dbReference>
<dbReference type="HOGENOM" id="CLU_070032_0_0_9"/>
<protein>
    <submittedName>
        <fullName evidence="2">Uncharacterized protein</fullName>
    </submittedName>
</protein>
<dbReference type="PATRIC" id="fig|1333534.5.peg.4256"/>
<evidence type="ECO:0000256" key="1">
    <source>
        <dbReference type="ARBA" id="ARBA00023125"/>
    </source>
</evidence>
<dbReference type="GO" id="GO:0003677">
    <property type="term" value="F:DNA binding"/>
    <property type="evidence" value="ECO:0007669"/>
    <property type="project" value="UniProtKB-KW"/>
</dbReference>
<dbReference type="OrthoDB" id="2596789at2"/>
<keyword evidence="1" id="KW-0238">DNA-binding</keyword>
<dbReference type="Gene3D" id="1.10.150.130">
    <property type="match status" value="1"/>
</dbReference>
<organism evidence="2 3">
    <name type="scientific">Paenibacillus durus ATCC 35681</name>
    <dbReference type="NCBI Taxonomy" id="1333534"/>
    <lineage>
        <taxon>Bacteria</taxon>
        <taxon>Bacillati</taxon>
        <taxon>Bacillota</taxon>
        <taxon>Bacilli</taxon>
        <taxon>Bacillales</taxon>
        <taxon>Paenibacillaceae</taxon>
        <taxon>Paenibacillus</taxon>
    </lineage>
</organism>
<dbReference type="AlphaFoldDB" id="A0A0F7CJS5"/>
<reference evidence="2 3" key="1">
    <citation type="submission" date="2015-03" db="EMBL/GenBank/DDBJ databases">
        <authorList>
            <person name="Abdul Halim M."/>
        </authorList>
    </citation>
    <scope>NUCLEOTIDE SEQUENCE [LARGE SCALE GENOMIC DNA]</scope>
    <source>
        <strain evidence="2 3">ATCC 35681</strain>
    </source>
</reference>
<sequence length="327" mass="38424">MNEKLLIQWRDKYLNNDDTYSNHVNKFVAYIDEIGKSDQPENITRDDLIGSIEKYHFLGSIRTRSSMHNHLEAVKDFYKFMVSKHYTNDLFNNLASYKEFKNMIAHKFDLPALQSRGFREEEDIIKLLEHLDTYFDVISYDNNLRVNEKKRYIKFLILRIFIKLTLIAPAKKAIICSLKREDFDDDFRSVMINATKIRIPNGLRRDIISSVNTISAIKLAEFKNENLLFDFLYLKKFKVELLNDFFKTFLMRTEAIDIDLSSFQLEVIMNSALNSLIKNGANLALVSQISGVKISSLEKKFLTNKTYNMDTELINSEISRSLYYNYI</sequence>
<evidence type="ECO:0000313" key="2">
    <source>
        <dbReference type="EMBL" id="AKG36436.1"/>
    </source>
</evidence>
<proteinExistence type="predicted"/>
<dbReference type="Proteomes" id="UP000034189">
    <property type="component" value="Chromosome"/>
</dbReference>
<evidence type="ECO:0000313" key="3">
    <source>
        <dbReference type="Proteomes" id="UP000034189"/>
    </source>
</evidence>
<name>A0A0F7CJS5_PAEDU</name>
<accession>A0A0F7CJS5</accession>
<dbReference type="InterPro" id="IPR010998">
    <property type="entry name" value="Integrase_recombinase_N"/>
</dbReference>